<proteinExistence type="predicted"/>
<reference evidence="1 2" key="1">
    <citation type="submission" date="2024-04" db="EMBL/GenBank/DDBJ databases">
        <authorList>
            <consortium name="Genoscope - CEA"/>
            <person name="William W."/>
        </authorList>
    </citation>
    <scope>NUCLEOTIDE SEQUENCE [LARGE SCALE GENOMIC DNA]</scope>
</reference>
<dbReference type="PANTHER" id="PTHR11362:SF82">
    <property type="entry name" value="PHOSPHATIDYLETHANOLAMINE-BINDING PROTEIN 4"/>
    <property type="match status" value="1"/>
</dbReference>
<dbReference type="PANTHER" id="PTHR11362">
    <property type="entry name" value="PHOSPHATIDYLETHANOLAMINE-BINDING PROTEIN"/>
    <property type="match status" value="1"/>
</dbReference>
<dbReference type="EMBL" id="CAXITT010000697">
    <property type="protein sequence ID" value="CAL1545294.1"/>
    <property type="molecule type" value="Genomic_DNA"/>
</dbReference>
<dbReference type="Gene3D" id="3.90.280.10">
    <property type="entry name" value="PEBP-like"/>
    <property type="match status" value="1"/>
</dbReference>
<name>A0AAV2IHQ7_LYMST</name>
<dbReference type="CDD" id="cd00866">
    <property type="entry name" value="PEBP_euk"/>
    <property type="match status" value="1"/>
</dbReference>
<accession>A0AAV2IHQ7</accession>
<dbReference type="AlphaFoldDB" id="A0AAV2IHQ7"/>
<organism evidence="1 2">
    <name type="scientific">Lymnaea stagnalis</name>
    <name type="common">Great pond snail</name>
    <name type="synonym">Helix stagnalis</name>
    <dbReference type="NCBI Taxonomy" id="6523"/>
    <lineage>
        <taxon>Eukaryota</taxon>
        <taxon>Metazoa</taxon>
        <taxon>Spiralia</taxon>
        <taxon>Lophotrochozoa</taxon>
        <taxon>Mollusca</taxon>
        <taxon>Gastropoda</taxon>
        <taxon>Heterobranchia</taxon>
        <taxon>Euthyneura</taxon>
        <taxon>Panpulmonata</taxon>
        <taxon>Hygrophila</taxon>
        <taxon>Lymnaeoidea</taxon>
        <taxon>Lymnaeidae</taxon>
        <taxon>Lymnaea</taxon>
    </lineage>
</organism>
<dbReference type="Pfam" id="PF01161">
    <property type="entry name" value="PBP"/>
    <property type="match status" value="1"/>
</dbReference>
<comment type="caution">
    <text evidence="1">The sequence shown here is derived from an EMBL/GenBank/DDBJ whole genome shotgun (WGS) entry which is preliminary data.</text>
</comment>
<protein>
    <recommendedName>
        <fullName evidence="3">Phosphatidylethanolamine-binding protein</fullName>
    </recommendedName>
</protein>
<keyword evidence="2" id="KW-1185">Reference proteome</keyword>
<dbReference type="InterPro" id="IPR035810">
    <property type="entry name" value="PEBP_euk"/>
</dbReference>
<evidence type="ECO:0000313" key="2">
    <source>
        <dbReference type="Proteomes" id="UP001497497"/>
    </source>
</evidence>
<evidence type="ECO:0008006" key="3">
    <source>
        <dbReference type="Google" id="ProtNLM"/>
    </source>
</evidence>
<dbReference type="InterPro" id="IPR008914">
    <property type="entry name" value="PEBP"/>
</dbReference>
<dbReference type="SUPFAM" id="SSF49777">
    <property type="entry name" value="PEBP-like"/>
    <property type="match status" value="1"/>
</dbReference>
<evidence type="ECO:0000313" key="1">
    <source>
        <dbReference type="EMBL" id="CAL1545294.1"/>
    </source>
</evidence>
<dbReference type="Proteomes" id="UP001497497">
    <property type="component" value="Unassembled WGS sequence"/>
</dbReference>
<sequence length="241" mass="26513">MCAPCCQQAVVSARPQRDTRPTNNRGGFVCEHCLRPVTDYRICSSRVISQATMVKILRECLTTLILVSLAASQGADPRLAEVLLCTTVAPADQCNLQVTYPTVGTVRCDANFSNADVDAMLQAPKLKVPLGPVYGRVVVVMFDLDAPVSEQPKDGFVHWVAEATVDSTGNVQTTSQLKDYYQPKPPVGKGSHRYQFYVYDFPPGATLQVTDGRAFQLCQFVRTNGLNQPIASFQFRYARTV</sequence>
<gene>
    <name evidence="1" type="ORF">GSLYS_00018777001</name>
</gene>
<dbReference type="InterPro" id="IPR036610">
    <property type="entry name" value="PEBP-like_sf"/>
</dbReference>